<sequence>MRSSNLLDGANFHLRTIVKTAADTPTTDAMTMMAINVVFAMDVDDEAEPEASALVEGDGVIEGREPAEVIYWYWVLICWLVSEAGAITDERVSEVLVALVLVVLEEEVEDELEEDEDDEEEEEEELEEEEEELELVDDCEFAETLLELWKENQTQTPHKEHMNIHWMRSSTNLN</sequence>
<reference evidence="2 3" key="1">
    <citation type="journal article" date="2016" name="Mol. Biol. Evol.">
        <title>Comparative Genomics of Early-Diverging Mushroom-Forming Fungi Provides Insights into the Origins of Lignocellulose Decay Capabilities.</title>
        <authorList>
            <person name="Nagy L.G."/>
            <person name="Riley R."/>
            <person name="Tritt A."/>
            <person name="Adam C."/>
            <person name="Daum C."/>
            <person name="Floudas D."/>
            <person name="Sun H."/>
            <person name="Yadav J.S."/>
            <person name="Pangilinan J."/>
            <person name="Larsson K.H."/>
            <person name="Matsuura K."/>
            <person name="Barry K."/>
            <person name="Labutti K."/>
            <person name="Kuo R."/>
            <person name="Ohm R.A."/>
            <person name="Bhattacharya S.S."/>
            <person name="Shirouzu T."/>
            <person name="Yoshinaga Y."/>
            <person name="Martin F.M."/>
            <person name="Grigoriev I.V."/>
            <person name="Hibbett D.S."/>
        </authorList>
    </citation>
    <scope>NUCLEOTIDE SEQUENCE [LARGE SCALE GENOMIC DNA]</scope>
    <source>
        <strain evidence="2 3">HHB12733</strain>
    </source>
</reference>
<evidence type="ECO:0000313" key="2">
    <source>
        <dbReference type="EMBL" id="KZT55416.1"/>
    </source>
</evidence>
<evidence type="ECO:0000313" key="3">
    <source>
        <dbReference type="Proteomes" id="UP000076842"/>
    </source>
</evidence>
<dbReference type="AlphaFoldDB" id="A0A165ES19"/>
<accession>A0A165ES19</accession>
<protein>
    <submittedName>
        <fullName evidence="2">Uncharacterized protein</fullName>
    </submittedName>
</protein>
<name>A0A165ES19_9BASI</name>
<feature type="region of interest" description="Disordered" evidence="1">
    <location>
        <begin position="108"/>
        <end position="137"/>
    </location>
</feature>
<dbReference type="EMBL" id="KV423995">
    <property type="protein sequence ID" value="KZT55416.1"/>
    <property type="molecule type" value="Genomic_DNA"/>
</dbReference>
<gene>
    <name evidence="2" type="ORF">CALCODRAFT_484788</name>
</gene>
<keyword evidence="3" id="KW-1185">Reference proteome</keyword>
<dbReference type="Proteomes" id="UP000076842">
    <property type="component" value="Unassembled WGS sequence"/>
</dbReference>
<proteinExistence type="predicted"/>
<dbReference type="InParanoid" id="A0A165ES19"/>
<evidence type="ECO:0000256" key="1">
    <source>
        <dbReference type="SAM" id="MobiDB-lite"/>
    </source>
</evidence>
<organism evidence="2 3">
    <name type="scientific">Calocera cornea HHB12733</name>
    <dbReference type="NCBI Taxonomy" id="1353952"/>
    <lineage>
        <taxon>Eukaryota</taxon>
        <taxon>Fungi</taxon>
        <taxon>Dikarya</taxon>
        <taxon>Basidiomycota</taxon>
        <taxon>Agaricomycotina</taxon>
        <taxon>Dacrymycetes</taxon>
        <taxon>Dacrymycetales</taxon>
        <taxon>Dacrymycetaceae</taxon>
        <taxon>Calocera</taxon>
    </lineage>
</organism>